<dbReference type="GO" id="GO:0052855">
    <property type="term" value="F:ADP-dependent NAD(P)H-hydrate dehydratase activity"/>
    <property type="evidence" value="ECO:0007669"/>
    <property type="project" value="UniProtKB-UniRule"/>
</dbReference>
<evidence type="ECO:0000256" key="9">
    <source>
        <dbReference type="ARBA" id="ARBA00022958"/>
    </source>
</evidence>
<evidence type="ECO:0000259" key="20">
    <source>
        <dbReference type="PROSITE" id="PS51383"/>
    </source>
</evidence>
<keyword evidence="7 17" id="KW-0067">ATP-binding</keyword>
<feature type="binding site" evidence="18">
    <location>
        <position position="158"/>
    </location>
    <ligand>
        <name>(6S)-NADPHX</name>
        <dbReference type="ChEBI" id="CHEBI:64076"/>
    </ligand>
</feature>
<evidence type="ECO:0000256" key="19">
    <source>
        <dbReference type="PIRNR" id="PIRNR017184"/>
    </source>
</evidence>
<reference evidence="22 23" key="2">
    <citation type="journal article" date="2016" name="Int. J. Syst. Evol. Microbiol.">
        <title>Flavisolibacter tropicus sp. nov., isolated from tropical soil.</title>
        <authorList>
            <person name="Lee J.J."/>
            <person name="Kang M.S."/>
            <person name="Kim G.S."/>
            <person name="Lee C.S."/>
            <person name="Lim S."/>
            <person name="Lee J."/>
            <person name="Roh S.H."/>
            <person name="Kang H."/>
            <person name="Ha J.M."/>
            <person name="Bae S."/>
            <person name="Jung H.Y."/>
            <person name="Kim M.K."/>
        </authorList>
    </citation>
    <scope>NUCLEOTIDE SEQUENCE [LARGE SCALE GENOMIC DNA]</scope>
    <source>
        <strain evidence="22 23">LCS9</strain>
    </source>
</reference>
<keyword evidence="5 18" id="KW-0479">Metal-binding</keyword>
<comment type="caution">
    <text evidence="18">Lacks conserved residue(s) required for the propagation of feature annotation.</text>
</comment>
<dbReference type="GO" id="GO:0046496">
    <property type="term" value="P:nicotinamide nucleotide metabolic process"/>
    <property type="evidence" value="ECO:0007669"/>
    <property type="project" value="UniProtKB-UniRule"/>
</dbReference>
<evidence type="ECO:0000256" key="17">
    <source>
        <dbReference type="HAMAP-Rule" id="MF_01965"/>
    </source>
</evidence>
<dbReference type="HAMAP" id="MF_01965">
    <property type="entry name" value="NADHX_dehydratase"/>
    <property type="match status" value="1"/>
</dbReference>
<evidence type="ECO:0000256" key="3">
    <source>
        <dbReference type="ARBA" id="ARBA00006001"/>
    </source>
</evidence>
<comment type="function">
    <text evidence="18">Catalyzes the epimerization of the S- and R-forms of NAD(P)HX, a damaged form of NAD(P)H that is a result of enzymatic or heat-dependent hydration. This is a prerequisite for the S-specific NAD(P)H-hydrate dehydratase to allow the repair of both epimers of NAD(P)HX.</text>
</comment>
<comment type="subunit">
    <text evidence="17">Homotetramer.</text>
</comment>
<dbReference type="NCBIfam" id="TIGR00196">
    <property type="entry name" value="yjeF_cterm"/>
    <property type="match status" value="1"/>
</dbReference>
<comment type="similarity">
    <text evidence="17">Belongs to the NnrD/CARKD family.</text>
</comment>
<dbReference type="EC" id="5.1.99.6" evidence="19"/>
<dbReference type="CDD" id="cd01171">
    <property type="entry name" value="YXKO-related"/>
    <property type="match status" value="1"/>
</dbReference>
<comment type="cofactor">
    <cofactor evidence="17">
        <name>Mg(2+)</name>
        <dbReference type="ChEBI" id="CHEBI:18420"/>
    </cofactor>
</comment>
<feature type="binding site" evidence="17">
    <location>
        <position position="376"/>
    </location>
    <ligand>
        <name>(6S)-NADPHX</name>
        <dbReference type="ChEBI" id="CHEBI:64076"/>
    </ligand>
</feature>
<evidence type="ECO:0000313" key="23">
    <source>
        <dbReference type="Proteomes" id="UP000077177"/>
    </source>
</evidence>
<dbReference type="PROSITE" id="PS01050">
    <property type="entry name" value="YJEF_C_2"/>
    <property type="match status" value="1"/>
</dbReference>
<dbReference type="Pfam" id="PF03853">
    <property type="entry name" value="YjeF_N"/>
    <property type="match status" value="1"/>
</dbReference>
<comment type="cofactor">
    <cofactor evidence="18 19">
        <name>K(+)</name>
        <dbReference type="ChEBI" id="CHEBI:29103"/>
    </cofactor>
    <text evidence="18 19">Binds 1 potassium ion per subunit.</text>
</comment>
<evidence type="ECO:0000256" key="8">
    <source>
        <dbReference type="ARBA" id="ARBA00022857"/>
    </source>
</evidence>
<evidence type="ECO:0000313" key="22">
    <source>
        <dbReference type="EMBL" id="ANE49547.1"/>
    </source>
</evidence>
<evidence type="ECO:0000259" key="21">
    <source>
        <dbReference type="PROSITE" id="PS51385"/>
    </source>
</evidence>
<evidence type="ECO:0000256" key="11">
    <source>
        <dbReference type="ARBA" id="ARBA00023235"/>
    </source>
</evidence>
<evidence type="ECO:0000256" key="13">
    <source>
        <dbReference type="ARBA" id="ARBA00023268"/>
    </source>
</evidence>
<dbReference type="InterPro" id="IPR030677">
    <property type="entry name" value="Nnr"/>
</dbReference>
<comment type="function">
    <text evidence="17">Catalyzes the dehydration of the S-form of NAD(P)HX at the expense of ADP, which is converted to AMP. Together with NAD(P)HX epimerase, which catalyzes the epimerization of the S- and R-forms, the enzyme allows the repair of both epimers of NAD(P)HX, a damaged form of NAD(P)H that is a result of enzymatic or heat-dependent hydration.</text>
</comment>
<dbReference type="InterPro" id="IPR000631">
    <property type="entry name" value="CARKD"/>
</dbReference>
<feature type="binding site" evidence="17">
    <location>
        <position position="260"/>
    </location>
    <ligand>
        <name>(6S)-NADPHX</name>
        <dbReference type="ChEBI" id="CHEBI:64076"/>
    </ligand>
</feature>
<protein>
    <recommendedName>
        <fullName evidence="19">Bifunctional NAD(P)H-hydrate repair enzyme</fullName>
    </recommendedName>
    <alternativeName>
        <fullName evidence="19">Nicotinamide nucleotide repair protein</fullName>
    </alternativeName>
    <domain>
        <recommendedName>
            <fullName evidence="19">ADP-dependent (S)-NAD(P)H-hydrate dehydratase</fullName>
            <ecNumber evidence="19">4.2.1.136</ecNumber>
        </recommendedName>
        <alternativeName>
            <fullName evidence="19">ADP-dependent NAD(P)HX dehydratase</fullName>
        </alternativeName>
    </domain>
    <domain>
        <recommendedName>
            <fullName evidence="19">NAD(P)H-hydrate epimerase</fullName>
            <ecNumber evidence="19">5.1.99.6</ecNumber>
        </recommendedName>
    </domain>
</protein>
<feature type="binding site" evidence="17">
    <location>
        <position position="440"/>
    </location>
    <ligand>
        <name>AMP</name>
        <dbReference type="ChEBI" id="CHEBI:456215"/>
    </ligand>
</feature>
<comment type="similarity">
    <text evidence="3 19">In the N-terminal section; belongs to the NnrE/AIBP family.</text>
</comment>
<keyword evidence="11 18" id="KW-0413">Isomerase</keyword>
<dbReference type="KEGG" id="fla:SY85_02555"/>
<dbReference type="InterPro" id="IPR036652">
    <property type="entry name" value="YjeF_N_dom_sf"/>
</dbReference>
<comment type="catalytic activity">
    <reaction evidence="1 18 19">
        <text>(6R)-NADHX = (6S)-NADHX</text>
        <dbReference type="Rhea" id="RHEA:32215"/>
        <dbReference type="ChEBI" id="CHEBI:64074"/>
        <dbReference type="ChEBI" id="CHEBI:64075"/>
        <dbReference type="EC" id="5.1.99.6"/>
    </reaction>
</comment>
<evidence type="ECO:0000256" key="4">
    <source>
        <dbReference type="ARBA" id="ARBA00009524"/>
    </source>
</evidence>
<dbReference type="PIRSF" id="PIRSF017184">
    <property type="entry name" value="Nnr"/>
    <property type="match status" value="1"/>
</dbReference>
<dbReference type="Proteomes" id="UP000077177">
    <property type="component" value="Chromosome"/>
</dbReference>
<evidence type="ECO:0000256" key="1">
    <source>
        <dbReference type="ARBA" id="ARBA00000013"/>
    </source>
</evidence>
<feature type="domain" description="YjeF N-terminal" evidence="21">
    <location>
        <begin position="9"/>
        <end position="215"/>
    </location>
</feature>
<keyword evidence="13" id="KW-0511">Multifunctional enzyme</keyword>
<dbReference type="HAMAP" id="MF_01966">
    <property type="entry name" value="NADHX_epimerase"/>
    <property type="match status" value="1"/>
</dbReference>
<evidence type="ECO:0000256" key="7">
    <source>
        <dbReference type="ARBA" id="ARBA00022840"/>
    </source>
</evidence>
<dbReference type="PANTHER" id="PTHR12592">
    <property type="entry name" value="ATP-DEPENDENT (S)-NAD(P)H-HYDRATE DEHYDRATASE FAMILY MEMBER"/>
    <property type="match status" value="1"/>
</dbReference>
<evidence type="ECO:0000256" key="12">
    <source>
        <dbReference type="ARBA" id="ARBA00023239"/>
    </source>
</evidence>
<dbReference type="OrthoDB" id="9806925at2"/>
<dbReference type="NCBIfam" id="TIGR00197">
    <property type="entry name" value="yjeF_nterm"/>
    <property type="match status" value="1"/>
</dbReference>
<dbReference type="InterPro" id="IPR029056">
    <property type="entry name" value="Ribokinase-like"/>
</dbReference>
<feature type="binding site" evidence="18">
    <location>
        <begin position="129"/>
        <end position="135"/>
    </location>
    <ligand>
        <name>(6S)-NADPHX</name>
        <dbReference type="ChEBI" id="CHEBI:64076"/>
    </ligand>
</feature>
<organism evidence="22 23">
    <name type="scientific">Flavisolibacter tropicus</name>
    <dbReference type="NCBI Taxonomy" id="1492898"/>
    <lineage>
        <taxon>Bacteria</taxon>
        <taxon>Pseudomonadati</taxon>
        <taxon>Bacteroidota</taxon>
        <taxon>Chitinophagia</taxon>
        <taxon>Chitinophagales</taxon>
        <taxon>Chitinophagaceae</taxon>
        <taxon>Flavisolibacter</taxon>
    </lineage>
</organism>
<keyword evidence="12 17" id="KW-0456">Lyase</keyword>
<keyword evidence="23" id="KW-1185">Reference proteome</keyword>
<reference evidence="23" key="1">
    <citation type="submission" date="2015-01" db="EMBL/GenBank/DDBJ databases">
        <title>Flavisolibacter sp./LCS9/ whole genome sequencing.</title>
        <authorList>
            <person name="Kim M.K."/>
            <person name="Srinivasan S."/>
            <person name="Lee J.-J."/>
        </authorList>
    </citation>
    <scope>NUCLEOTIDE SEQUENCE [LARGE SCALE GENOMIC DNA]</scope>
    <source>
        <strain evidence="23">LCS9</strain>
    </source>
</reference>
<feature type="binding site" evidence="17">
    <location>
        <begin position="411"/>
        <end position="415"/>
    </location>
    <ligand>
        <name>AMP</name>
        <dbReference type="ChEBI" id="CHEBI:456215"/>
    </ligand>
</feature>
<keyword evidence="9 18" id="KW-0630">Potassium</keyword>
<dbReference type="RefSeq" id="WP_066401662.1">
    <property type="nucleotide sequence ID" value="NZ_CP011390.1"/>
</dbReference>
<evidence type="ECO:0000256" key="16">
    <source>
        <dbReference type="ARBA" id="ARBA00049209"/>
    </source>
</evidence>
<dbReference type="EMBL" id="CP011390">
    <property type="protein sequence ID" value="ANE49547.1"/>
    <property type="molecule type" value="Genomic_DNA"/>
</dbReference>
<feature type="binding site" evidence="18">
    <location>
        <position position="125"/>
    </location>
    <ligand>
        <name>K(+)</name>
        <dbReference type="ChEBI" id="CHEBI:29103"/>
    </ligand>
</feature>
<dbReference type="Gene3D" id="3.40.50.10260">
    <property type="entry name" value="YjeF N-terminal domain"/>
    <property type="match status" value="1"/>
</dbReference>
<name>A0A172TRX1_9BACT</name>
<evidence type="ECO:0000256" key="14">
    <source>
        <dbReference type="ARBA" id="ARBA00025153"/>
    </source>
</evidence>
<comment type="function">
    <text evidence="14 19">Bifunctional enzyme that catalyzes the epimerization of the S- and R-forms of NAD(P)HX and the dehydration of the S-form of NAD(P)HX at the expense of ADP, which is converted to AMP. This allows the repair of both epimers of NAD(P)HX, a damaged form of NAD(P)H that is a result of enzymatic or heat-dependent hydration.</text>
</comment>
<keyword evidence="6 17" id="KW-0547">Nucleotide-binding</keyword>
<dbReference type="GO" id="GO:0110051">
    <property type="term" value="P:metabolite repair"/>
    <property type="evidence" value="ECO:0007669"/>
    <property type="project" value="TreeGrafter"/>
</dbReference>
<dbReference type="AlphaFoldDB" id="A0A172TRX1"/>
<keyword evidence="8 17" id="KW-0521">NADP</keyword>
<dbReference type="InterPro" id="IPR004443">
    <property type="entry name" value="YjeF_N_dom"/>
</dbReference>
<dbReference type="GO" id="GO:0005524">
    <property type="term" value="F:ATP binding"/>
    <property type="evidence" value="ECO:0007669"/>
    <property type="project" value="UniProtKB-UniRule"/>
</dbReference>
<evidence type="ECO:0000256" key="6">
    <source>
        <dbReference type="ARBA" id="ARBA00022741"/>
    </source>
</evidence>
<dbReference type="GO" id="GO:0046872">
    <property type="term" value="F:metal ion binding"/>
    <property type="evidence" value="ECO:0007669"/>
    <property type="project" value="UniProtKB-UniRule"/>
</dbReference>
<proteinExistence type="inferred from homology"/>
<feature type="binding site" evidence="18">
    <location>
        <position position="58"/>
    </location>
    <ligand>
        <name>K(+)</name>
        <dbReference type="ChEBI" id="CHEBI:29103"/>
    </ligand>
</feature>
<dbReference type="PANTHER" id="PTHR12592:SF0">
    <property type="entry name" value="ATP-DEPENDENT (S)-NAD(P)H-HYDRATE DEHYDRATASE"/>
    <property type="match status" value="1"/>
</dbReference>
<dbReference type="EC" id="4.2.1.136" evidence="19"/>
<feature type="domain" description="YjeF C-terminal" evidence="20">
    <location>
        <begin position="225"/>
        <end position="500"/>
    </location>
</feature>
<evidence type="ECO:0000256" key="18">
    <source>
        <dbReference type="HAMAP-Rule" id="MF_01966"/>
    </source>
</evidence>
<dbReference type="PROSITE" id="PS51385">
    <property type="entry name" value="YJEF_N"/>
    <property type="match status" value="1"/>
</dbReference>
<dbReference type="PATRIC" id="fig|1492898.3.peg.556"/>
<dbReference type="InterPro" id="IPR017953">
    <property type="entry name" value="Carbohydrate_kinase_pred_CS"/>
</dbReference>
<dbReference type="GO" id="GO:0052856">
    <property type="term" value="F:NAD(P)HX epimerase activity"/>
    <property type="evidence" value="ECO:0007669"/>
    <property type="project" value="UniProtKB-UniRule"/>
</dbReference>
<feature type="binding site" evidence="18">
    <location>
        <begin position="57"/>
        <end position="61"/>
    </location>
    <ligand>
        <name>(6S)-NADPHX</name>
        <dbReference type="ChEBI" id="CHEBI:64076"/>
    </ligand>
</feature>
<evidence type="ECO:0000256" key="2">
    <source>
        <dbReference type="ARBA" id="ARBA00000909"/>
    </source>
</evidence>
<dbReference type="STRING" id="1492898.SY85_02555"/>
<comment type="similarity">
    <text evidence="4 19">In the C-terminal section; belongs to the NnrD/CARKD family.</text>
</comment>
<feature type="binding site" evidence="17">
    <location>
        <position position="441"/>
    </location>
    <ligand>
        <name>(6S)-NADPHX</name>
        <dbReference type="ChEBI" id="CHEBI:64076"/>
    </ligand>
</feature>
<dbReference type="Pfam" id="PF01256">
    <property type="entry name" value="Carb_kinase"/>
    <property type="match status" value="1"/>
</dbReference>
<dbReference type="Gene3D" id="3.40.1190.20">
    <property type="match status" value="1"/>
</dbReference>
<sequence length="503" mass="54030">MKLFTAEQIKRWDAFTIQHQGISSLELMKRAATKCVNWLTEHGYTNYNFVIFCGKGNNGGDGLAIARLLAQQGENVEVYILEFGKKGSDDFQANLERLHDLPVTINYIQEGVSLPPIQPASVVIDALFGAGLNKPLEGLSQKLVYHINRSGSTIIAVDVPSGLFLSQSSKGNTIIEATFTLTFQTYKLGLLLAENASYLGLVQVLNIGLNIEFYEAEPTTFETIDFSLVSSLYKPRNRFSHKGTFGHALIIGGSFGKIGAVVLAATACARTGCGLTTTYMPSCGYTIMQTALPEAMALVDSEDRLISHIPTIDLSTFSAIGLGPGLGTAPATQHAVAALLQSISKPLVVDADGLNCLSLNKELLNQLPSYSILTPHPKEFDRLFGESPNEVERIQKAVQNAQALQVIIILKGHHTLIALPNGRAYFNMTGNAGMAKGGSGDVLTGIVTSLLAQSYSPETAALLGVHLHGAAGDHNAQNLTQETMIASDLIDSLSFAFRYLQKA</sequence>
<feature type="binding site" evidence="17">
    <location>
        <position position="325"/>
    </location>
    <ligand>
        <name>(6S)-NADPHX</name>
        <dbReference type="ChEBI" id="CHEBI:64076"/>
    </ligand>
</feature>
<evidence type="ECO:0000256" key="15">
    <source>
        <dbReference type="ARBA" id="ARBA00048238"/>
    </source>
</evidence>
<comment type="catalytic activity">
    <reaction evidence="16 17 19">
        <text>(6S)-NADPHX + ADP = AMP + phosphate + NADPH + H(+)</text>
        <dbReference type="Rhea" id="RHEA:32235"/>
        <dbReference type="ChEBI" id="CHEBI:15378"/>
        <dbReference type="ChEBI" id="CHEBI:43474"/>
        <dbReference type="ChEBI" id="CHEBI:57783"/>
        <dbReference type="ChEBI" id="CHEBI:64076"/>
        <dbReference type="ChEBI" id="CHEBI:456215"/>
        <dbReference type="ChEBI" id="CHEBI:456216"/>
        <dbReference type="EC" id="4.2.1.136"/>
    </reaction>
</comment>
<keyword evidence="10 17" id="KW-0520">NAD</keyword>
<comment type="catalytic activity">
    <reaction evidence="15 17 19">
        <text>(6S)-NADHX + ADP = AMP + phosphate + NADH + H(+)</text>
        <dbReference type="Rhea" id="RHEA:32223"/>
        <dbReference type="ChEBI" id="CHEBI:15378"/>
        <dbReference type="ChEBI" id="CHEBI:43474"/>
        <dbReference type="ChEBI" id="CHEBI:57945"/>
        <dbReference type="ChEBI" id="CHEBI:64074"/>
        <dbReference type="ChEBI" id="CHEBI:456215"/>
        <dbReference type="ChEBI" id="CHEBI:456216"/>
        <dbReference type="EC" id="4.2.1.136"/>
    </reaction>
</comment>
<dbReference type="SUPFAM" id="SSF64153">
    <property type="entry name" value="YjeF N-terminal domain-like"/>
    <property type="match status" value="1"/>
</dbReference>
<comment type="similarity">
    <text evidence="18">Belongs to the NnrE/AIBP family.</text>
</comment>
<dbReference type="PROSITE" id="PS51383">
    <property type="entry name" value="YJEF_C_3"/>
    <property type="match status" value="1"/>
</dbReference>
<accession>A0A172TRX1</accession>
<gene>
    <name evidence="17" type="primary">nnrD</name>
    <name evidence="18" type="synonym">nnrE</name>
    <name evidence="22" type="ORF">SY85_02555</name>
</gene>
<evidence type="ECO:0000256" key="10">
    <source>
        <dbReference type="ARBA" id="ARBA00023027"/>
    </source>
</evidence>
<dbReference type="SUPFAM" id="SSF53613">
    <property type="entry name" value="Ribokinase-like"/>
    <property type="match status" value="1"/>
</dbReference>
<comment type="catalytic activity">
    <reaction evidence="2 18 19">
        <text>(6R)-NADPHX = (6S)-NADPHX</text>
        <dbReference type="Rhea" id="RHEA:32227"/>
        <dbReference type="ChEBI" id="CHEBI:64076"/>
        <dbReference type="ChEBI" id="CHEBI:64077"/>
        <dbReference type="EC" id="5.1.99.6"/>
    </reaction>
</comment>
<feature type="binding site" evidence="18">
    <location>
        <position position="161"/>
    </location>
    <ligand>
        <name>K(+)</name>
        <dbReference type="ChEBI" id="CHEBI:29103"/>
    </ligand>
</feature>
<evidence type="ECO:0000256" key="5">
    <source>
        <dbReference type="ARBA" id="ARBA00022723"/>
    </source>
</evidence>